<evidence type="ECO:0000259" key="3">
    <source>
        <dbReference type="PROSITE" id="PS51186"/>
    </source>
</evidence>
<dbReference type="InterPro" id="IPR000182">
    <property type="entry name" value="GNAT_dom"/>
</dbReference>
<dbReference type="Proteomes" id="UP000572984">
    <property type="component" value="Unassembled WGS sequence"/>
</dbReference>
<sequence>MAISIRLAQKADAPLIARLHFHTWRETYRDLAPQAAFDGVTEEVRLARWQSMLADEGSERIILVAEIDGQLAGFGMAGPPSHEIFQGRAEIKFLYVGAAFKRQGVGRELLLRLARHMMKAGYDGVGLGVVAGNDPAIAFYEGMRGTREGNYTDPGPIWRSDNHLYVWDDLPAITAHEGNGSS</sequence>
<feature type="domain" description="N-acetyltransferase" evidence="3">
    <location>
        <begin position="3"/>
        <end position="171"/>
    </location>
</feature>
<organism evidence="4 5">
    <name type="scientific">Microvirga mediterraneensis</name>
    <dbReference type="NCBI Taxonomy" id="2754695"/>
    <lineage>
        <taxon>Bacteria</taxon>
        <taxon>Pseudomonadati</taxon>
        <taxon>Pseudomonadota</taxon>
        <taxon>Alphaproteobacteria</taxon>
        <taxon>Hyphomicrobiales</taxon>
        <taxon>Methylobacteriaceae</taxon>
        <taxon>Microvirga</taxon>
    </lineage>
</organism>
<comment type="caution">
    <text evidence="4">The sequence shown here is derived from an EMBL/GenBank/DDBJ whole genome shotgun (WGS) entry which is preliminary data.</text>
</comment>
<dbReference type="RefSeq" id="WP_181052365.1">
    <property type="nucleotide sequence ID" value="NZ_JACDXJ010000001.1"/>
</dbReference>
<dbReference type="PANTHER" id="PTHR43877">
    <property type="entry name" value="AMINOALKYLPHOSPHONATE N-ACETYLTRANSFERASE-RELATED-RELATED"/>
    <property type="match status" value="1"/>
</dbReference>
<dbReference type="GO" id="GO:0016747">
    <property type="term" value="F:acyltransferase activity, transferring groups other than amino-acyl groups"/>
    <property type="evidence" value="ECO:0007669"/>
    <property type="project" value="InterPro"/>
</dbReference>
<dbReference type="SUPFAM" id="SSF55729">
    <property type="entry name" value="Acyl-CoA N-acyltransferases (Nat)"/>
    <property type="match status" value="1"/>
</dbReference>
<keyword evidence="1 4" id="KW-0808">Transferase</keyword>
<dbReference type="AlphaFoldDB" id="A0A838BMT1"/>
<name>A0A838BMT1_9HYPH</name>
<evidence type="ECO:0000256" key="1">
    <source>
        <dbReference type="ARBA" id="ARBA00022679"/>
    </source>
</evidence>
<dbReference type="EMBL" id="JACDXJ010000001">
    <property type="protein sequence ID" value="MBA1156837.1"/>
    <property type="molecule type" value="Genomic_DNA"/>
</dbReference>
<protein>
    <submittedName>
        <fullName evidence="4">GNAT family N-acetyltransferase</fullName>
    </submittedName>
</protein>
<keyword evidence="5" id="KW-1185">Reference proteome</keyword>
<gene>
    <name evidence="4" type="ORF">H0S73_11935</name>
</gene>
<reference evidence="4 5" key="1">
    <citation type="submission" date="2020-07" db="EMBL/GenBank/DDBJ databases">
        <title>Draft genome and description of Microvirga mediterraneensis Marseille-Q2068 sp. nov.</title>
        <authorList>
            <person name="Boxberger M."/>
        </authorList>
    </citation>
    <scope>NUCLEOTIDE SEQUENCE [LARGE SCALE GENOMIC DNA]</scope>
    <source>
        <strain evidence="4 5">Marseille-Q2068</strain>
    </source>
</reference>
<evidence type="ECO:0000256" key="2">
    <source>
        <dbReference type="ARBA" id="ARBA00023315"/>
    </source>
</evidence>
<accession>A0A838BMT1</accession>
<dbReference type="PROSITE" id="PS51186">
    <property type="entry name" value="GNAT"/>
    <property type="match status" value="1"/>
</dbReference>
<dbReference type="Pfam" id="PF00583">
    <property type="entry name" value="Acetyltransf_1"/>
    <property type="match status" value="1"/>
</dbReference>
<dbReference type="InterPro" id="IPR050832">
    <property type="entry name" value="Bact_Acetyltransf"/>
</dbReference>
<evidence type="ECO:0000313" key="5">
    <source>
        <dbReference type="Proteomes" id="UP000572984"/>
    </source>
</evidence>
<keyword evidence="2" id="KW-0012">Acyltransferase</keyword>
<evidence type="ECO:0000313" key="4">
    <source>
        <dbReference type="EMBL" id="MBA1156837.1"/>
    </source>
</evidence>
<dbReference type="InterPro" id="IPR016181">
    <property type="entry name" value="Acyl_CoA_acyltransferase"/>
</dbReference>
<proteinExistence type="predicted"/>
<dbReference type="Gene3D" id="3.40.630.30">
    <property type="match status" value="1"/>
</dbReference>
<dbReference type="CDD" id="cd04301">
    <property type="entry name" value="NAT_SF"/>
    <property type="match status" value="1"/>
</dbReference>